<keyword evidence="2" id="KW-1185">Reference proteome</keyword>
<dbReference type="Gene3D" id="1.20.1290.10">
    <property type="entry name" value="AhpD-like"/>
    <property type="match status" value="1"/>
</dbReference>
<evidence type="ECO:0008006" key="3">
    <source>
        <dbReference type="Google" id="ProtNLM"/>
    </source>
</evidence>
<name>A0A239IZU6_9FIRM</name>
<dbReference type="InterPro" id="IPR029032">
    <property type="entry name" value="AhpD-like"/>
</dbReference>
<protein>
    <recommendedName>
        <fullName evidence="3">Alkylhydroperoxidase family enzyme, contains CxxC motif</fullName>
    </recommendedName>
</protein>
<dbReference type="EMBL" id="FZOJ01000031">
    <property type="protein sequence ID" value="SNS97934.1"/>
    <property type="molecule type" value="Genomic_DNA"/>
</dbReference>
<dbReference type="AlphaFoldDB" id="A0A239IZU6"/>
<dbReference type="Proteomes" id="UP000198304">
    <property type="component" value="Unassembled WGS sequence"/>
</dbReference>
<gene>
    <name evidence="1" type="ORF">SAMN05446037_103127</name>
</gene>
<evidence type="ECO:0000313" key="2">
    <source>
        <dbReference type="Proteomes" id="UP000198304"/>
    </source>
</evidence>
<accession>A0A239IZU6</accession>
<sequence length="73" mass="8138">MSKGEPKDTYEDVRESLAVNFALLVAEDPHEIDDQTINIMKEKFSDAELSELCAFVCFIIASQLFGKILGLEA</sequence>
<dbReference type="SUPFAM" id="SSF69118">
    <property type="entry name" value="AhpD-like"/>
    <property type="match status" value="1"/>
</dbReference>
<organism evidence="1 2">
    <name type="scientific">Anaerovirgula multivorans</name>
    <dbReference type="NCBI Taxonomy" id="312168"/>
    <lineage>
        <taxon>Bacteria</taxon>
        <taxon>Bacillati</taxon>
        <taxon>Bacillota</taxon>
        <taxon>Clostridia</taxon>
        <taxon>Peptostreptococcales</taxon>
        <taxon>Natronincolaceae</taxon>
        <taxon>Anaerovirgula</taxon>
    </lineage>
</organism>
<proteinExistence type="predicted"/>
<dbReference type="RefSeq" id="WP_207652618.1">
    <property type="nucleotide sequence ID" value="NZ_FZOJ01000031.1"/>
</dbReference>
<evidence type="ECO:0000313" key="1">
    <source>
        <dbReference type="EMBL" id="SNS97934.1"/>
    </source>
</evidence>
<reference evidence="1 2" key="1">
    <citation type="submission" date="2017-06" db="EMBL/GenBank/DDBJ databases">
        <authorList>
            <person name="Kim H.J."/>
            <person name="Triplett B.A."/>
        </authorList>
    </citation>
    <scope>NUCLEOTIDE SEQUENCE [LARGE SCALE GENOMIC DNA]</scope>
    <source>
        <strain evidence="1 2">SCA</strain>
    </source>
</reference>